<evidence type="ECO:0000259" key="1">
    <source>
        <dbReference type="Pfam" id="PF01937"/>
    </source>
</evidence>
<dbReference type="Gene3D" id="1.10.285.20">
    <property type="entry name" value="Uncharacterised protein PF01937, DUF89, domain 2"/>
    <property type="match status" value="1"/>
</dbReference>
<gene>
    <name evidence="2" type="ORF">H9849_08325</name>
</gene>
<dbReference type="Gene3D" id="3.40.50.10880">
    <property type="entry name" value="Uncharacterised protein PF01937, DUF89, domain 3"/>
    <property type="match status" value="1"/>
</dbReference>
<dbReference type="Pfam" id="PF01937">
    <property type="entry name" value="ARMT1-like_dom"/>
    <property type="match status" value="1"/>
</dbReference>
<organism evidence="2 3">
    <name type="scientific">Candidatus Anaerobutyricum stercoripullorum</name>
    <dbReference type="NCBI Taxonomy" id="2838456"/>
    <lineage>
        <taxon>Bacteria</taxon>
        <taxon>Bacillati</taxon>
        <taxon>Bacillota</taxon>
        <taxon>Clostridia</taxon>
        <taxon>Lachnospirales</taxon>
        <taxon>Lachnospiraceae</taxon>
        <taxon>Anaerobutyricum</taxon>
    </lineage>
</organism>
<sequence>MNTKATNTEQITRLRPECITCTCEKYLVKYPADAPEEDKIAYMQRVLSLMAQAPKSDAIPVIVRDIDRVRMEMFGEADDYGEIKRHFNEVMLQKEEDFRRQIAEAEDPLKMALQLSMTGNYIDFGAMKHVDEEALGELLGRAGEQKVDEATYDRLRQDLEQAEKLVFFTDNCGEVLLDKLLLQEIGRQYPHISIAAVVRGKEALNDATREDALQVGLDQAAYVADNGNDVAGTWLPELSDEAASLMEEADVMIAKGQANFETLRHCGKNIYYLFLCKCHIFSDMFQTEPFSGMLVHERDARNC</sequence>
<dbReference type="AlphaFoldDB" id="A0A9D1X4X2"/>
<feature type="domain" description="Damage-control phosphatase ARMT1-like metal-binding" evidence="1">
    <location>
        <begin position="16"/>
        <end position="284"/>
    </location>
</feature>
<dbReference type="InterPro" id="IPR002791">
    <property type="entry name" value="ARMT1-like_metal-bd"/>
</dbReference>
<dbReference type="PIRSF" id="PIRSF006593">
    <property type="entry name" value="UCP006593"/>
    <property type="match status" value="1"/>
</dbReference>
<dbReference type="SUPFAM" id="SSF111321">
    <property type="entry name" value="AF1104-like"/>
    <property type="match status" value="1"/>
</dbReference>
<evidence type="ECO:0000313" key="3">
    <source>
        <dbReference type="Proteomes" id="UP000886805"/>
    </source>
</evidence>
<evidence type="ECO:0000313" key="2">
    <source>
        <dbReference type="EMBL" id="HIX73013.1"/>
    </source>
</evidence>
<dbReference type="InterPro" id="IPR014444">
    <property type="entry name" value="PH1575-like"/>
</dbReference>
<dbReference type="EMBL" id="DXEQ01000248">
    <property type="protein sequence ID" value="HIX73013.1"/>
    <property type="molecule type" value="Genomic_DNA"/>
</dbReference>
<reference evidence="2" key="1">
    <citation type="journal article" date="2021" name="PeerJ">
        <title>Extensive microbial diversity within the chicken gut microbiome revealed by metagenomics and culture.</title>
        <authorList>
            <person name="Gilroy R."/>
            <person name="Ravi A."/>
            <person name="Getino M."/>
            <person name="Pursley I."/>
            <person name="Horton D.L."/>
            <person name="Alikhan N.F."/>
            <person name="Baker D."/>
            <person name="Gharbi K."/>
            <person name="Hall N."/>
            <person name="Watson M."/>
            <person name="Adriaenssens E.M."/>
            <person name="Foster-Nyarko E."/>
            <person name="Jarju S."/>
            <person name="Secka A."/>
            <person name="Antonio M."/>
            <person name="Oren A."/>
            <person name="Chaudhuri R.R."/>
            <person name="La Ragione R."/>
            <person name="Hildebrand F."/>
            <person name="Pallen M.J."/>
        </authorList>
    </citation>
    <scope>NUCLEOTIDE SEQUENCE</scope>
    <source>
        <strain evidence="2">ChiSxjej3B15-1167</strain>
    </source>
</reference>
<protein>
    <submittedName>
        <fullName evidence="2">DUF89 family protein</fullName>
    </submittedName>
</protein>
<name>A0A9D1X4X2_9FIRM</name>
<dbReference type="InterPro" id="IPR036075">
    <property type="entry name" value="ARMT-1-like_metal-bd_sf"/>
</dbReference>
<dbReference type="Proteomes" id="UP000886805">
    <property type="component" value="Unassembled WGS sequence"/>
</dbReference>
<comment type="caution">
    <text evidence="2">The sequence shown here is derived from an EMBL/GenBank/DDBJ whole genome shotgun (WGS) entry which is preliminary data.</text>
</comment>
<accession>A0A9D1X4X2</accession>
<reference evidence="2" key="2">
    <citation type="submission" date="2021-04" db="EMBL/GenBank/DDBJ databases">
        <authorList>
            <person name="Gilroy R."/>
        </authorList>
    </citation>
    <scope>NUCLEOTIDE SEQUENCE</scope>
    <source>
        <strain evidence="2">ChiSxjej3B15-1167</strain>
    </source>
</reference>
<proteinExistence type="predicted"/>